<sequence length="297" mass="34213">MSKEILRYQKAFNSVVERLKKNEDVLAVMVFGSMVTGDLWQGSDIDIFVIIGDDDKDIRNIYTEENNISVHMKLLSKDNFLNFNKNNIAGSYMHRILISSKLIFSNDENITNTFNSFRYISDSEREKWNLVYLGNILKEISQCKKLIANNSIRAGYLACMKAVEQFCSLFLNYNGYMVSKDVISVASNLDDALQQVVDNLISQGDSLESEMIRTIDFIEAFLDKNIKNCCVALVKFFRENKNYMSSEEIKKHSYFNDFEIHMEDILIELASRKILKKGYRSIKSLSGSLIGEENVYC</sequence>
<dbReference type="Gene3D" id="1.20.120.330">
    <property type="entry name" value="Nucleotidyltransferases domain 2"/>
    <property type="match status" value="1"/>
</dbReference>
<dbReference type="Gene3D" id="3.30.460.10">
    <property type="entry name" value="Beta Polymerase, domain 2"/>
    <property type="match status" value="1"/>
</dbReference>
<dbReference type="GO" id="GO:0016740">
    <property type="term" value="F:transferase activity"/>
    <property type="evidence" value="ECO:0007669"/>
    <property type="project" value="UniProtKB-KW"/>
</dbReference>
<accession>A0A3R5U554</accession>
<keyword evidence="2" id="KW-0808">Transferase</keyword>
<feature type="domain" description="Polymerase beta nucleotidyltransferase" evidence="1">
    <location>
        <begin position="15"/>
        <end position="109"/>
    </location>
</feature>
<dbReference type="SUPFAM" id="SSF81301">
    <property type="entry name" value="Nucleotidyltransferase"/>
    <property type="match status" value="1"/>
</dbReference>
<dbReference type="KEGG" id="cmah:C1I91_09655"/>
<dbReference type="CDD" id="cd05403">
    <property type="entry name" value="NT_KNTase_like"/>
    <property type="match status" value="1"/>
</dbReference>
<dbReference type="InterPro" id="IPR041633">
    <property type="entry name" value="Polbeta"/>
</dbReference>
<protein>
    <submittedName>
        <fullName evidence="2">Nucleotidyltransferase</fullName>
    </submittedName>
</protein>
<proteinExistence type="predicted"/>
<evidence type="ECO:0000313" key="3">
    <source>
        <dbReference type="Proteomes" id="UP000286268"/>
    </source>
</evidence>
<dbReference type="OrthoDB" id="2539715at2"/>
<dbReference type="AlphaFoldDB" id="A0A3R5U554"/>
<name>A0A3R5U554_9CLOT</name>
<dbReference type="InterPro" id="IPR043519">
    <property type="entry name" value="NT_sf"/>
</dbReference>
<dbReference type="Pfam" id="PF18765">
    <property type="entry name" value="Polbeta"/>
    <property type="match status" value="1"/>
</dbReference>
<dbReference type="RefSeq" id="WP_128212684.1">
    <property type="nucleotide sequence ID" value="NZ_CP025746.1"/>
</dbReference>
<reference evidence="2 3" key="1">
    <citation type="submission" date="2018-01" db="EMBL/GenBank/DDBJ databases">
        <title>Genome Sequencing and Assembly of Anaerobacter polyendosporus strain CT4.</title>
        <authorList>
            <person name="Tachaapaikoon C."/>
            <person name="Sutheeworapong S."/>
            <person name="Jenjaroenpun P."/>
            <person name="Wongsurawat T."/>
            <person name="Nookeaw I."/>
            <person name="Cheawchanlertfa P."/>
            <person name="Kosugi A."/>
            <person name="Cheevadhanarak S."/>
            <person name="Ratanakhanokchai K."/>
        </authorList>
    </citation>
    <scope>NUCLEOTIDE SEQUENCE [LARGE SCALE GENOMIC DNA]</scope>
    <source>
        <strain evidence="2 3">CT4</strain>
    </source>
</reference>
<gene>
    <name evidence="2" type="ORF">C1I91_09655</name>
</gene>
<organism evidence="2 3">
    <name type="scientific">Clostridium manihotivorum</name>
    <dbReference type="NCBI Taxonomy" id="2320868"/>
    <lineage>
        <taxon>Bacteria</taxon>
        <taxon>Bacillati</taxon>
        <taxon>Bacillota</taxon>
        <taxon>Clostridia</taxon>
        <taxon>Eubacteriales</taxon>
        <taxon>Clostridiaceae</taxon>
        <taxon>Clostridium</taxon>
    </lineage>
</organism>
<evidence type="ECO:0000259" key="1">
    <source>
        <dbReference type="Pfam" id="PF18765"/>
    </source>
</evidence>
<evidence type="ECO:0000313" key="2">
    <source>
        <dbReference type="EMBL" id="QAA31891.1"/>
    </source>
</evidence>
<dbReference type="Proteomes" id="UP000286268">
    <property type="component" value="Chromosome"/>
</dbReference>
<dbReference type="EMBL" id="CP025746">
    <property type="protein sequence ID" value="QAA31891.1"/>
    <property type="molecule type" value="Genomic_DNA"/>
</dbReference>
<keyword evidence="3" id="KW-1185">Reference proteome</keyword>